<accession>A0ABT1CLZ5</accession>
<keyword evidence="1" id="KW-1133">Transmembrane helix</keyword>
<feature type="domain" description="GGDEF" evidence="3">
    <location>
        <begin position="105"/>
        <end position="239"/>
    </location>
</feature>
<dbReference type="CDD" id="cd01949">
    <property type="entry name" value="GGDEF"/>
    <property type="match status" value="1"/>
</dbReference>
<dbReference type="InterPro" id="IPR035919">
    <property type="entry name" value="EAL_sf"/>
</dbReference>
<dbReference type="RefSeq" id="WP_252914641.1">
    <property type="nucleotide sequence ID" value="NZ_JAAAML010000001.1"/>
</dbReference>
<evidence type="ECO:0000313" key="4">
    <source>
        <dbReference type="EMBL" id="MCO6407232.1"/>
    </source>
</evidence>
<dbReference type="InterPro" id="IPR001633">
    <property type="entry name" value="EAL_dom"/>
</dbReference>
<evidence type="ECO:0000259" key="3">
    <source>
        <dbReference type="PROSITE" id="PS50887"/>
    </source>
</evidence>
<dbReference type="SMART" id="SM00267">
    <property type="entry name" value="GGDEF"/>
    <property type="match status" value="1"/>
</dbReference>
<evidence type="ECO:0000313" key="5">
    <source>
        <dbReference type="Proteomes" id="UP001320715"/>
    </source>
</evidence>
<keyword evidence="1" id="KW-0812">Transmembrane</keyword>
<dbReference type="SUPFAM" id="SSF141868">
    <property type="entry name" value="EAL domain-like"/>
    <property type="match status" value="1"/>
</dbReference>
<dbReference type="Proteomes" id="UP001320715">
    <property type="component" value="Unassembled WGS sequence"/>
</dbReference>
<dbReference type="NCBIfam" id="TIGR00254">
    <property type="entry name" value="GGDEF"/>
    <property type="match status" value="1"/>
</dbReference>
<comment type="caution">
    <text evidence="4">The sequence shown here is derived from an EMBL/GenBank/DDBJ whole genome shotgun (WGS) entry which is preliminary data.</text>
</comment>
<proteinExistence type="predicted"/>
<evidence type="ECO:0000259" key="2">
    <source>
        <dbReference type="PROSITE" id="PS50883"/>
    </source>
</evidence>
<dbReference type="CDD" id="cd01948">
    <property type="entry name" value="EAL"/>
    <property type="match status" value="1"/>
</dbReference>
<organism evidence="4 5">
    <name type="scientific">Hoeflea alexandrii</name>
    <dbReference type="NCBI Taxonomy" id="288436"/>
    <lineage>
        <taxon>Bacteria</taxon>
        <taxon>Pseudomonadati</taxon>
        <taxon>Pseudomonadota</taxon>
        <taxon>Alphaproteobacteria</taxon>
        <taxon>Hyphomicrobiales</taxon>
        <taxon>Rhizobiaceae</taxon>
        <taxon>Hoeflea</taxon>
    </lineage>
</organism>
<feature type="transmembrane region" description="Helical" evidence="1">
    <location>
        <begin position="32"/>
        <end position="52"/>
    </location>
</feature>
<dbReference type="Pfam" id="PF00990">
    <property type="entry name" value="GGDEF"/>
    <property type="match status" value="1"/>
</dbReference>
<dbReference type="PROSITE" id="PS50883">
    <property type="entry name" value="EAL"/>
    <property type="match status" value="1"/>
</dbReference>
<gene>
    <name evidence="4" type="ORF">GTW23_03515</name>
</gene>
<dbReference type="SMART" id="SM00052">
    <property type="entry name" value="EAL"/>
    <property type="match status" value="1"/>
</dbReference>
<keyword evidence="1" id="KW-0472">Membrane</keyword>
<reference evidence="4 5" key="1">
    <citation type="submission" date="2020-01" db="EMBL/GenBank/DDBJ databases">
        <title>Genomes of bacteria type strains.</title>
        <authorList>
            <person name="Chen J."/>
            <person name="Zhu S."/>
            <person name="Yang J."/>
        </authorList>
    </citation>
    <scope>NUCLEOTIDE SEQUENCE [LARGE SCALE GENOMIC DNA]</scope>
    <source>
        <strain evidence="4 5">DSM 16655</strain>
    </source>
</reference>
<dbReference type="PANTHER" id="PTHR44757">
    <property type="entry name" value="DIGUANYLATE CYCLASE DGCP"/>
    <property type="match status" value="1"/>
</dbReference>
<dbReference type="SUPFAM" id="SSF55073">
    <property type="entry name" value="Nucleotide cyclase"/>
    <property type="match status" value="1"/>
</dbReference>
<feature type="domain" description="EAL" evidence="2">
    <location>
        <begin position="247"/>
        <end position="497"/>
    </location>
</feature>
<dbReference type="InterPro" id="IPR052155">
    <property type="entry name" value="Biofilm_reg_signaling"/>
</dbReference>
<dbReference type="PANTHER" id="PTHR44757:SF2">
    <property type="entry name" value="BIOFILM ARCHITECTURE MAINTENANCE PROTEIN MBAA"/>
    <property type="match status" value="1"/>
</dbReference>
<dbReference type="Gene3D" id="3.30.70.270">
    <property type="match status" value="1"/>
</dbReference>
<dbReference type="PROSITE" id="PS50887">
    <property type="entry name" value="GGDEF"/>
    <property type="match status" value="1"/>
</dbReference>
<dbReference type="EMBL" id="JAAAML010000001">
    <property type="protein sequence ID" value="MCO6407232.1"/>
    <property type="molecule type" value="Genomic_DNA"/>
</dbReference>
<name>A0ABT1CLZ5_9HYPH</name>
<keyword evidence="5" id="KW-1185">Reference proteome</keyword>
<dbReference type="Pfam" id="PF00563">
    <property type="entry name" value="EAL"/>
    <property type="match status" value="1"/>
</dbReference>
<dbReference type="InterPro" id="IPR043128">
    <property type="entry name" value="Rev_trsase/Diguanyl_cyclase"/>
</dbReference>
<sequence length="511" mass="55351">MAIVTPLAAIATEVLAGASMAHAGYVFLTSPFGMAAIAAPLGMVLLVAGLGYRHDRLARQIRSERAATEQLRQAAYHDGLTGLRNRHALGEDVGRILRCRSGQAEHTALLLFDLDRFKYINDTMGHAAGDLVLKVLAERMQAYCQAGQRVYRLGGDEFVLLWENAPGIKTISSFCDGLSAFVFRPVESPAGKIDTGGSIGFAITDEQVGSLSDLLKRADLALYHTKEKPGVKHSFFTHEMESSHRRRQQMEANMRHGLATGAFHLDYQPVVKISTLSVSGFSVRLRWAHPEDGDLAQEVFLPVAEASGLILPLGKWMLERAFEDASGWIDKADLTLPVAAVQLRDPGFAGFVISALEKSGFEPGRLVLDVESNAARREAAIVLANLEQLREHGVKISVSELAASIAGLSMVRDFPVDRVRLDLGKIRKLAGKTRVVQMLTLFLQLASTVETAVILTGVDSEDDLKCACDAGAEQVQGGFAGVRLCALQVSRFSTSFRETAPLEVPTLSKSA</sequence>
<dbReference type="Gene3D" id="3.20.20.450">
    <property type="entry name" value="EAL domain"/>
    <property type="match status" value="1"/>
</dbReference>
<evidence type="ECO:0000256" key="1">
    <source>
        <dbReference type="SAM" id="Phobius"/>
    </source>
</evidence>
<dbReference type="InterPro" id="IPR000160">
    <property type="entry name" value="GGDEF_dom"/>
</dbReference>
<dbReference type="InterPro" id="IPR029787">
    <property type="entry name" value="Nucleotide_cyclase"/>
</dbReference>
<protein>
    <submittedName>
        <fullName evidence="4">EAL domain-containing protein</fullName>
    </submittedName>
</protein>